<feature type="domain" description="Peptidase M16 C-terminal" evidence="8">
    <location>
        <begin position="208"/>
        <end position="390"/>
    </location>
</feature>
<comment type="caution">
    <text evidence="9">The sequence shown here is derived from an EMBL/GenBank/DDBJ whole genome shotgun (WGS) entry which is preliminary data.</text>
</comment>
<dbReference type="InterPro" id="IPR011249">
    <property type="entry name" value="Metalloenz_LuxS/M16"/>
</dbReference>
<evidence type="ECO:0000259" key="8">
    <source>
        <dbReference type="Pfam" id="PF05193"/>
    </source>
</evidence>
<evidence type="ECO:0000256" key="4">
    <source>
        <dbReference type="ARBA" id="ARBA00022833"/>
    </source>
</evidence>
<keyword evidence="3" id="KW-0378">Hydrolase</keyword>
<accession>A0ABV3ZMU1</accession>
<gene>
    <name evidence="9" type="ORF">QTN47_27035</name>
</gene>
<dbReference type="PANTHER" id="PTHR43690:SF34">
    <property type="entry name" value="ZINC PROTEASE PQQL-LIKE"/>
    <property type="match status" value="1"/>
</dbReference>
<keyword evidence="6" id="KW-0732">Signal</keyword>
<evidence type="ECO:0000256" key="5">
    <source>
        <dbReference type="ARBA" id="ARBA00023049"/>
    </source>
</evidence>
<comment type="similarity">
    <text evidence="1">Belongs to the peptidase M16 family.</text>
</comment>
<evidence type="ECO:0000313" key="10">
    <source>
        <dbReference type="Proteomes" id="UP001560573"/>
    </source>
</evidence>
<feature type="chain" id="PRO_5047144228" evidence="6">
    <location>
        <begin position="20"/>
        <end position="936"/>
    </location>
</feature>
<dbReference type="SUPFAM" id="SSF63411">
    <property type="entry name" value="LuxS/MPP-like metallohydrolase"/>
    <property type="match status" value="4"/>
</dbReference>
<keyword evidence="4" id="KW-0862">Zinc</keyword>
<evidence type="ECO:0000313" key="9">
    <source>
        <dbReference type="EMBL" id="MEX6691194.1"/>
    </source>
</evidence>
<feature type="domain" description="Peptidase M16 N-terminal" evidence="7">
    <location>
        <begin position="51"/>
        <end position="169"/>
    </location>
</feature>
<proteinExistence type="inferred from homology"/>
<dbReference type="Gene3D" id="3.30.830.10">
    <property type="entry name" value="Metalloenzyme, LuxS/M16 peptidase-like"/>
    <property type="match status" value="4"/>
</dbReference>
<feature type="domain" description="Peptidase M16 C-terminal" evidence="8">
    <location>
        <begin position="705"/>
        <end position="866"/>
    </location>
</feature>
<organism evidence="9 10">
    <name type="scientific">Danxiaibacter flavus</name>
    <dbReference type="NCBI Taxonomy" id="3049108"/>
    <lineage>
        <taxon>Bacteria</taxon>
        <taxon>Pseudomonadati</taxon>
        <taxon>Bacteroidota</taxon>
        <taxon>Chitinophagia</taxon>
        <taxon>Chitinophagales</taxon>
        <taxon>Chitinophagaceae</taxon>
        <taxon>Danxiaibacter</taxon>
    </lineage>
</organism>
<dbReference type="RefSeq" id="WP_369332610.1">
    <property type="nucleotide sequence ID" value="NZ_JAULBC010000014.1"/>
</dbReference>
<dbReference type="PANTHER" id="PTHR43690">
    <property type="entry name" value="NARDILYSIN"/>
    <property type="match status" value="1"/>
</dbReference>
<dbReference type="InterPro" id="IPR050626">
    <property type="entry name" value="Peptidase_M16"/>
</dbReference>
<keyword evidence="5" id="KW-0482">Metalloprotease</keyword>
<dbReference type="InterPro" id="IPR011765">
    <property type="entry name" value="Pept_M16_N"/>
</dbReference>
<sequence length="936" mass="104549">MFKKLSRAFLAVAVFIVVAKVNGQDPSEKIPLDAKVKVGKLSNGLTYYIRQNKKPENKVELRLVVNAGSILEDSDQQGLAHFTEHMAFNGSKHFKKNELVNFLQKIGVEFGADLNAYTGFDETVYILPIPLSDTGNFRKGMQVLQDWASNLTMDNTQIDGERGVVLEESRLGKGAEDRMFRKIYPLQYEGSKYAERIPIGKDSILKNFKYDAIKRFYKDWYRPDLMAVIVVGDIDPAKAEKMVKDYFGSLKNPATQKERTFAQVLARQKDTAIVVTDKEATNFVAEIDYPFYKTTPETTAGDYRKTLVKGLFTSLINQRLNELTQSSNPPFLYASTGFNSYARGYEGFSGFTVAGQSGPDSALMAVTTEIERAKKFGFTSAELERAKKQMLASIEKIYNDREKSESDNYVQEYIAHFLQQEPTPGIEWEFDQYKKMMPTITIDEVNAVADKLKQNEHVFVSLQGPAQNSISLPDSKALLATVEAARKGDIKPYEEKAVATELLSTKPTPGTITSEAKKDVLGVTELTFANGAKVILKPTDFKNDEIIMSGFHKGGTSSYGPEDKYNGSYASTIVNQMGIGDFSPTDLRKALAGKVASASARVSGLSSGISGSSSVKDFETMLQLAYLALTNPRKDEGLFNAWRSKQKSAVQFAMADPQTYFVDTFYQVMYNKNPLAPIAVPKPEDFDKIDLNRSFEIYKACLADANDFTFIIVGSFDVEKIKPLLATYIGGLPSQHKPAQFKDNGLRLAKGNISFNVKRGTEQKSLIVQMYSGEIEYNEDLALRASALTEILNIKITDDLREKMGAIYGGGFSGSVNKYPYSYYQFVLQLPCGPENVDKLLAGAKSEIIKIKTKGPEQTDLEKVKKTWLEQHKVHLKENGYWAGALYNIYFQGDDIQRTLNYEKRVNALTVDNIKATANQLFNDKNVLQGVLYPEK</sequence>
<feature type="signal peptide" evidence="6">
    <location>
        <begin position="1"/>
        <end position="19"/>
    </location>
</feature>
<protein>
    <submittedName>
        <fullName evidence="9">Insulinase family protein</fullName>
    </submittedName>
</protein>
<evidence type="ECO:0000259" key="7">
    <source>
        <dbReference type="Pfam" id="PF00675"/>
    </source>
</evidence>
<dbReference type="EMBL" id="JAULBC010000014">
    <property type="protein sequence ID" value="MEX6691194.1"/>
    <property type="molecule type" value="Genomic_DNA"/>
</dbReference>
<evidence type="ECO:0000256" key="3">
    <source>
        <dbReference type="ARBA" id="ARBA00022801"/>
    </source>
</evidence>
<dbReference type="Pfam" id="PF05193">
    <property type="entry name" value="Peptidase_M16_C"/>
    <property type="match status" value="2"/>
</dbReference>
<keyword evidence="2" id="KW-0645">Protease</keyword>
<evidence type="ECO:0000256" key="1">
    <source>
        <dbReference type="ARBA" id="ARBA00007261"/>
    </source>
</evidence>
<dbReference type="InterPro" id="IPR007863">
    <property type="entry name" value="Peptidase_M16_C"/>
</dbReference>
<evidence type="ECO:0000256" key="6">
    <source>
        <dbReference type="SAM" id="SignalP"/>
    </source>
</evidence>
<evidence type="ECO:0000256" key="2">
    <source>
        <dbReference type="ARBA" id="ARBA00022670"/>
    </source>
</evidence>
<keyword evidence="10" id="KW-1185">Reference proteome</keyword>
<reference evidence="9 10" key="1">
    <citation type="submission" date="2023-07" db="EMBL/GenBank/DDBJ databases">
        <authorList>
            <person name="Lian W.-H."/>
        </authorList>
    </citation>
    <scope>NUCLEOTIDE SEQUENCE [LARGE SCALE GENOMIC DNA]</scope>
    <source>
        <strain evidence="9 10">SYSU DXS3180</strain>
    </source>
</reference>
<name>A0ABV3ZMU1_9BACT</name>
<dbReference type="Pfam" id="PF00675">
    <property type="entry name" value="Peptidase_M16"/>
    <property type="match status" value="1"/>
</dbReference>
<dbReference type="Proteomes" id="UP001560573">
    <property type="component" value="Unassembled WGS sequence"/>
</dbReference>